<evidence type="ECO:0000313" key="1">
    <source>
        <dbReference type="Ensembl" id="ENSSANP00000076902.1"/>
    </source>
</evidence>
<dbReference type="Ensembl" id="ENSSANT00000081739.1">
    <property type="protein sequence ID" value="ENSSANP00000076902.1"/>
    <property type="gene ID" value="ENSSANG00000038302.1"/>
</dbReference>
<sequence length="219" mass="24788">MTFFYHLIMWYFNYDRIAQITGNHSKICTDDVCPERFRDRLKLDHVTASLTITNINTTDSGPYYLQINNRNHEKMFNVSVHDAPAADQDEIKSVKEGESVTLGPEDIMWYFNNISIAEITGDQSKICTGIRCDNRAERFRGRLRLDHQTGSLTITNTRATDSGLYDVWISSKNRGGGGSYSVVVHGKSLFLKATQQAIAMVDIPSCSHHDLALNWTGYV</sequence>
<accession>A0A671R1A2</accession>
<protein>
    <recommendedName>
        <fullName evidence="3">Immunoglobulin subtype domain-containing protein</fullName>
    </recommendedName>
</protein>
<name>A0A671R1A2_9TELE</name>
<proteinExistence type="predicted"/>
<dbReference type="AlphaFoldDB" id="A0A671R1A2"/>
<dbReference type="Proteomes" id="UP000472260">
    <property type="component" value="Unassembled WGS sequence"/>
</dbReference>
<evidence type="ECO:0008006" key="3">
    <source>
        <dbReference type="Google" id="ProtNLM"/>
    </source>
</evidence>
<dbReference type="Gene3D" id="2.60.40.10">
    <property type="entry name" value="Immunoglobulins"/>
    <property type="match status" value="2"/>
</dbReference>
<dbReference type="InterPro" id="IPR036179">
    <property type="entry name" value="Ig-like_dom_sf"/>
</dbReference>
<dbReference type="PANTHER" id="PTHR21063">
    <property type="entry name" value="LFA-3"/>
    <property type="match status" value="1"/>
</dbReference>
<organism evidence="1 2">
    <name type="scientific">Sinocyclocheilus anshuiensis</name>
    <dbReference type="NCBI Taxonomy" id="1608454"/>
    <lineage>
        <taxon>Eukaryota</taxon>
        <taxon>Metazoa</taxon>
        <taxon>Chordata</taxon>
        <taxon>Craniata</taxon>
        <taxon>Vertebrata</taxon>
        <taxon>Euteleostomi</taxon>
        <taxon>Actinopterygii</taxon>
        <taxon>Neopterygii</taxon>
        <taxon>Teleostei</taxon>
        <taxon>Ostariophysi</taxon>
        <taxon>Cypriniformes</taxon>
        <taxon>Cyprinidae</taxon>
        <taxon>Cyprininae</taxon>
        <taxon>Sinocyclocheilus</taxon>
    </lineage>
</organism>
<dbReference type="SUPFAM" id="SSF48726">
    <property type="entry name" value="Immunoglobulin"/>
    <property type="match status" value="2"/>
</dbReference>
<dbReference type="PANTHER" id="PTHR21063:SF4">
    <property type="entry name" value="CD48 ANTIGEN-RELATED"/>
    <property type="match status" value="1"/>
</dbReference>
<keyword evidence="2" id="KW-1185">Reference proteome</keyword>
<reference evidence="1" key="1">
    <citation type="submission" date="2025-08" db="UniProtKB">
        <authorList>
            <consortium name="Ensembl"/>
        </authorList>
    </citation>
    <scope>IDENTIFICATION</scope>
</reference>
<reference evidence="1" key="2">
    <citation type="submission" date="2025-09" db="UniProtKB">
        <authorList>
            <consortium name="Ensembl"/>
        </authorList>
    </citation>
    <scope>IDENTIFICATION</scope>
</reference>
<dbReference type="InterPro" id="IPR013783">
    <property type="entry name" value="Ig-like_fold"/>
</dbReference>
<evidence type="ECO:0000313" key="2">
    <source>
        <dbReference type="Proteomes" id="UP000472260"/>
    </source>
</evidence>